<dbReference type="EMBL" id="CCRK01000005">
    <property type="protein sequence ID" value="CDZ48797.1"/>
    <property type="molecule type" value="Genomic_DNA"/>
</dbReference>
<keyword evidence="1" id="KW-0808">Transferase</keyword>
<dbReference type="Gene3D" id="3.40.50.300">
    <property type="entry name" value="P-loop containing nucleotide triphosphate hydrolases"/>
    <property type="match status" value="1"/>
</dbReference>
<dbReference type="InterPro" id="IPR052922">
    <property type="entry name" value="Cytidylate_Kinase-2"/>
</dbReference>
<protein>
    <submittedName>
        <fullName evidence="1">Adenylate kinase-like kinase</fullName>
    </submittedName>
</protein>
<gene>
    <name evidence="1" type="ORF">NGAL_HAMBI1189_26090</name>
</gene>
<dbReference type="SUPFAM" id="SSF52540">
    <property type="entry name" value="P-loop containing nucleoside triphosphate hydrolases"/>
    <property type="match status" value="1"/>
</dbReference>
<dbReference type="RefSeq" id="WP_245289980.1">
    <property type="nucleotide sequence ID" value="NZ_CCRK01000005.1"/>
</dbReference>
<sequence>MKEQSDIPAASRRIVIMGNGGSGKTWLALKLAEPLGVPLVHLDDVHWEPGRYGTARDRAVVHEDVRTLAAGEAWLIEGVYGRYVDIALPRTTTLVWLDLSEDECVANILRRGIQGGESRTAFDGLVKWVSEYRVRKNNWNSFDAHLKLFESFSGQKARLTNRDEITACAESFLPMSADQHDWLKAAAQRAHPTADACNVVIEAVERAEMDADIRRR</sequence>
<name>A0A0T7GNQ7_NEOGA</name>
<organism evidence="1 2">
    <name type="scientific">Neorhizobium galegae bv. officinalis</name>
    <dbReference type="NCBI Taxonomy" id="323656"/>
    <lineage>
        <taxon>Bacteria</taxon>
        <taxon>Pseudomonadati</taxon>
        <taxon>Pseudomonadota</taxon>
        <taxon>Alphaproteobacteria</taxon>
        <taxon>Hyphomicrobiales</taxon>
        <taxon>Rhizobiaceae</taxon>
        <taxon>Rhizobium/Agrobacterium group</taxon>
        <taxon>Neorhizobium</taxon>
    </lineage>
</organism>
<reference evidence="1 2" key="1">
    <citation type="submission" date="2014-08" db="EMBL/GenBank/DDBJ databases">
        <authorList>
            <person name="Chen Y.-H."/>
        </authorList>
    </citation>
    <scope>NUCLEOTIDE SEQUENCE [LARGE SCALE GENOMIC DNA]</scope>
</reference>
<dbReference type="PANTHER" id="PTHR37816:SF1">
    <property type="entry name" value="TOXIN"/>
    <property type="match status" value="1"/>
</dbReference>
<evidence type="ECO:0000313" key="2">
    <source>
        <dbReference type="Proteomes" id="UP000039660"/>
    </source>
</evidence>
<accession>A0A0T7GNQ7</accession>
<dbReference type="Proteomes" id="UP000039660">
    <property type="component" value="Unassembled WGS sequence"/>
</dbReference>
<dbReference type="GO" id="GO:0016301">
    <property type="term" value="F:kinase activity"/>
    <property type="evidence" value="ECO:0007669"/>
    <property type="project" value="UniProtKB-KW"/>
</dbReference>
<dbReference type="InterPro" id="IPR027417">
    <property type="entry name" value="P-loop_NTPase"/>
</dbReference>
<keyword evidence="1" id="KW-0418">Kinase</keyword>
<evidence type="ECO:0000313" key="1">
    <source>
        <dbReference type="EMBL" id="CDZ48797.1"/>
    </source>
</evidence>
<proteinExistence type="predicted"/>
<dbReference type="AlphaFoldDB" id="A0A0T7GNQ7"/>
<dbReference type="PANTHER" id="PTHR37816">
    <property type="entry name" value="YALI0E33011P"/>
    <property type="match status" value="1"/>
</dbReference>